<dbReference type="Pfam" id="PF13469">
    <property type="entry name" value="Sulfotransfer_3"/>
    <property type="match status" value="1"/>
</dbReference>
<dbReference type="KEGG" id="taw:EI545_14920"/>
<dbReference type="AlphaFoldDB" id="A0A3S8U8Z6"/>
<accession>A0A3S8U8Z6</accession>
<gene>
    <name evidence="1" type="ORF">EI545_14920</name>
</gene>
<evidence type="ECO:0000313" key="2">
    <source>
        <dbReference type="Proteomes" id="UP000282002"/>
    </source>
</evidence>
<dbReference type="Proteomes" id="UP000282002">
    <property type="component" value="Chromosome"/>
</dbReference>
<dbReference type="Gene3D" id="3.40.50.300">
    <property type="entry name" value="P-loop containing nucleotide triphosphate hydrolases"/>
    <property type="match status" value="1"/>
</dbReference>
<proteinExistence type="predicted"/>
<keyword evidence="2" id="KW-1185">Reference proteome</keyword>
<sequence length="311" mass="36045">MPGSTPLTVNGRMPFWALGTAMLERLRNLLPRQKTNPRDCVMVVGLGAMKSGTSWLSGYLRSIPNFLHSPVKEMNVFNMFCDNPNRHRDERFRLLRMDQILLRPRPFDQPEAVDRLRALAQIAHINDPEAYLAYFAERLNGHTHFGEISPSYSHLSLDTLKLMSGLTRDVRFLFLMRDPARRAASHIRHVRSRTRPDVPIDVFLAEIEPGRDIWLRSDYGGTLDRLEQAGLADKTRVMTYETLFKDETMQGLCDWLGLPFRKPRPDRVVNQGRSDELTQAQHDQLRERLDPIYADLARRDLPAGAERWRWT</sequence>
<protein>
    <recommendedName>
        <fullName evidence="3">Sulfotransferase</fullName>
    </recommendedName>
</protein>
<name>A0A3S8U8Z6_9RHOB</name>
<organism evidence="1 2">
    <name type="scientific">Tabrizicola piscis</name>
    <dbReference type="NCBI Taxonomy" id="2494374"/>
    <lineage>
        <taxon>Bacteria</taxon>
        <taxon>Pseudomonadati</taxon>
        <taxon>Pseudomonadota</taxon>
        <taxon>Alphaproteobacteria</taxon>
        <taxon>Rhodobacterales</taxon>
        <taxon>Paracoccaceae</taxon>
        <taxon>Tabrizicola</taxon>
    </lineage>
</organism>
<dbReference type="InterPro" id="IPR027417">
    <property type="entry name" value="P-loop_NTPase"/>
</dbReference>
<dbReference type="OrthoDB" id="981508at2"/>
<evidence type="ECO:0008006" key="3">
    <source>
        <dbReference type="Google" id="ProtNLM"/>
    </source>
</evidence>
<dbReference type="EMBL" id="CP034328">
    <property type="protein sequence ID" value="AZL60009.1"/>
    <property type="molecule type" value="Genomic_DNA"/>
</dbReference>
<reference evidence="1 2" key="1">
    <citation type="submission" date="2018-12" db="EMBL/GenBank/DDBJ databases">
        <title>Complete genome sequencing of Tabrizicola sp. K13M18.</title>
        <authorList>
            <person name="Bae J.-W."/>
        </authorList>
    </citation>
    <scope>NUCLEOTIDE SEQUENCE [LARGE SCALE GENOMIC DNA]</scope>
    <source>
        <strain evidence="1 2">K13M18</strain>
    </source>
</reference>
<dbReference type="SUPFAM" id="SSF52540">
    <property type="entry name" value="P-loop containing nucleoside triphosphate hydrolases"/>
    <property type="match status" value="1"/>
</dbReference>
<evidence type="ECO:0000313" key="1">
    <source>
        <dbReference type="EMBL" id="AZL60009.1"/>
    </source>
</evidence>